<evidence type="ECO:0000256" key="1">
    <source>
        <dbReference type="SAM" id="MobiDB-lite"/>
    </source>
</evidence>
<dbReference type="HOGENOM" id="CLU_3080568_0_0_9"/>
<dbReference type="EMBL" id="CP000930">
    <property type="protein sequence ID" value="ABZ84362.1"/>
    <property type="molecule type" value="Genomic_DNA"/>
</dbReference>
<sequence length="52" mass="5317">MSDLSGAASASAACEAVRAPWFTGRKAQRFGAQRSKQASSRGALAKVANPPP</sequence>
<organism evidence="2 3">
    <name type="scientific">Heliobacterium modesticaldum (strain ATCC 51547 / Ice1)</name>
    <dbReference type="NCBI Taxonomy" id="498761"/>
    <lineage>
        <taxon>Bacteria</taxon>
        <taxon>Bacillati</taxon>
        <taxon>Bacillota</taxon>
        <taxon>Clostridia</taxon>
        <taxon>Eubacteriales</taxon>
        <taxon>Heliobacteriaceae</taxon>
        <taxon>Heliomicrobium</taxon>
    </lineage>
</organism>
<protein>
    <submittedName>
        <fullName evidence="2">Uncharacterized protein</fullName>
    </submittedName>
</protein>
<dbReference type="Proteomes" id="UP000008550">
    <property type="component" value="Chromosome"/>
</dbReference>
<name>B0TEW0_HELMI</name>
<evidence type="ECO:0000313" key="2">
    <source>
        <dbReference type="EMBL" id="ABZ84362.1"/>
    </source>
</evidence>
<proteinExistence type="predicted"/>
<dbReference type="KEGG" id="hmo:HM1_1796"/>
<accession>B0TEW0</accession>
<dbReference type="AlphaFoldDB" id="B0TEW0"/>
<feature type="region of interest" description="Disordered" evidence="1">
    <location>
        <begin position="28"/>
        <end position="52"/>
    </location>
</feature>
<gene>
    <name evidence="2" type="ORF">HM1_1796</name>
</gene>
<reference evidence="2 3" key="1">
    <citation type="journal article" date="2008" name="J. Bacteriol.">
        <title>The genome of Heliobacterium modesticaldum, a phototrophic representative of the Firmicutes containing the simplest photosynthetic apparatus.</title>
        <authorList>
            <person name="Sattley W.M."/>
            <person name="Madigan M.T."/>
            <person name="Swingley W.D."/>
            <person name="Cheung P.C."/>
            <person name="Clocksin K.M."/>
            <person name="Conrad A.L."/>
            <person name="Dejesa L.C."/>
            <person name="Honchak B.M."/>
            <person name="Jung D.O."/>
            <person name="Karbach L.E."/>
            <person name="Kurdoglu A."/>
            <person name="Lahiri S."/>
            <person name="Mastrian S.D."/>
            <person name="Page L.E."/>
            <person name="Taylor H.L."/>
            <person name="Wang Z.T."/>
            <person name="Raymond J."/>
            <person name="Chen M."/>
            <person name="Blankenship R.E."/>
            <person name="Touchman J.W."/>
        </authorList>
    </citation>
    <scope>NUCLEOTIDE SEQUENCE [LARGE SCALE GENOMIC DNA]</scope>
    <source>
        <strain evidence="3">ATCC 51547 / Ice1</strain>
    </source>
</reference>
<evidence type="ECO:0000313" key="3">
    <source>
        <dbReference type="Proteomes" id="UP000008550"/>
    </source>
</evidence>
<keyword evidence="3" id="KW-1185">Reference proteome</keyword>